<evidence type="ECO:0000313" key="4">
    <source>
        <dbReference type="Proteomes" id="UP000815325"/>
    </source>
</evidence>
<feature type="domain" description="GCK" evidence="2">
    <location>
        <begin position="27"/>
        <end position="109"/>
    </location>
</feature>
<feature type="compositionally biased region" description="Basic and acidic residues" evidence="1">
    <location>
        <begin position="14"/>
        <end position="25"/>
    </location>
</feature>
<evidence type="ECO:0000259" key="2">
    <source>
        <dbReference type="SMART" id="SM01227"/>
    </source>
</evidence>
<gene>
    <name evidence="3" type="ORF">DUNSADRAFT_15160</name>
</gene>
<dbReference type="Proteomes" id="UP000815325">
    <property type="component" value="Unassembled WGS sequence"/>
</dbReference>
<dbReference type="Gene3D" id="1.10.287.2900">
    <property type="match status" value="1"/>
</dbReference>
<reference evidence="3" key="1">
    <citation type="submission" date="2017-08" db="EMBL/GenBank/DDBJ databases">
        <authorList>
            <person name="Polle J.E."/>
            <person name="Barry K."/>
            <person name="Cushman J."/>
            <person name="Schmutz J."/>
            <person name="Tran D."/>
            <person name="Hathwaick L.T."/>
            <person name="Yim W.C."/>
            <person name="Jenkins J."/>
            <person name="Mckie-Krisberg Z.M."/>
            <person name="Prochnik S."/>
            <person name="Lindquist E."/>
            <person name="Dockter R.B."/>
            <person name="Adam C."/>
            <person name="Molina H."/>
            <person name="Bunkerborg J."/>
            <person name="Jin E."/>
            <person name="Buchheim M."/>
            <person name="Magnuson J."/>
        </authorList>
    </citation>
    <scope>NUCLEOTIDE SEQUENCE</scope>
    <source>
        <strain evidence="3">CCAP 19/18</strain>
    </source>
</reference>
<accession>A0ABQ7G628</accession>
<feature type="region of interest" description="Disordered" evidence="1">
    <location>
        <begin position="1"/>
        <end position="25"/>
    </location>
</feature>
<dbReference type="PANTHER" id="PTHR34357:SF2">
    <property type="entry name" value="F26F24.3-RELATED"/>
    <property type="match status" value="1"/>
</dbReference>
<comment type="caution">
    <text evidence="3">The sequence shown here is derived from an EMBL/GenBank/DDBJ whole genome shotgun (WGS) entry which is preliminary data.</text>
</comment>
<dbReference type="Pfam" id="PF07802">
    <property type="entry name" value="GCK"/>
    <property type="match status" value="1"/>
</dbReference>
<feature type="region of interest" description="Disordered" evidence="1">
    <location>
        <begin position="91"/>
        <end position="116"/>
    </location>
</feature>
<sequence>MSGVDEQASQGHGQPHEHQGQKEEDKEECSWCRWMKAGGCKSQFEVWLQCVDSVRDAGRDDVETCASVMGPLWDCMARNQDYYAPQLDVIKERQGENDQAPGKHEERDVSKGGGSS</sequence>
<proteinExistence type="predicted"/>
<dbReference type="SMART" id="SM01227">
    <property type="entry name" value="GCK"/>
    <property type="match status" value="1"/>
</dbReference>
<dbReference type="PANTHER" id="PTHR34357">
    <property type="entry name" value="F7A19.14 PROTEIN-RELATED"/>
    <property type="match status" value="1"/>
</dbReference>
<protein>
    <submittedName>
        <fullName evidence="3">GCK domain-containing protein</fullName>
    </submittedName>
</protein>
<dbReference type="EMBL" id="MU070087">
    <property type="protein sequence ID" value="KAF5830034.1"/>
    <property type="molecule type" value="Genomic_DNA"/>
</dbReference>
<evidence type="ECO:0000313" key="3">
    <source>
        <dbReference type="EMBL" id="KAF5830034.1"/>
    </source>
</evidence>
<feature type="compositionally biased region" description="Basic and acidic residues" evidence="1">
    <location>
        <begin position="91"/>
        <end position="110"/>
    </location>
</feature>
<name>A0ABQ7G628_DUNSA</name>
<evidence type="ECO:0000256" key="1">
    <source>
        <dbReference type="SAM" id="MobiDB-lite"/>
    </source>
</evidence>
<dbReference type="InterPro" id="IPR012891">
    <property type="entry name" value="GCK_dom"/>
</dbReference>
<keyword evidence="4" id="KW-1185">Reference proteome</keyword>
<organism evidence="3 4">
    <name type="scientific">Dunaliella salina</name>
    <name type="common">Green alga</name>
    <name type="synonym">Protococcus salinus</name>
    <dbReference type="NCBI Taxonomy" id="3046"/>
    <lineage>
        <taxon>Eukaryota</taxon>
        <taxon>Viridiplantae</taxon>
        <taxon>Chlorophyta</taxon>
        <taxon>core chlorophytes</taxon>
        <taxon>Chlorophyceae</taxon>
        <taxon>CS clade</taxon>
        <taxon>Chlamydomonadales</taxon>
        <taxon>Dunaliellaceae</taxon>
        <taxon>Dunaliella</taxon>
    </lineage>
</organism>